<protein>
    <submittedName>
        <fullName evidence="7">Dihydrodipicolinate synthase family protein</fullName>
    </submittedName>
</protein>
<dbReference type="InterPro" id="IPR002220">
    <property type="entry name" value="DapA-like"/>
</dbReference>
<dbReference type="KEGG" id="xyk:GT347_22190"/>
<evidence type="ECO:0000256" key="3">
    <source>
        <dbReference type="PIRNR" id="PIRNR001365"/>
    </source>
</evidence>
<dbReference type="SUPFAM" id="SSF51569">
    <property type="entry name" value="Aldolase"/>
    <property type="match status" value="1"/>
</dbReference>
<feature type="active site" description="Schiff-base intermediate with substrate" evidence="4">
    <location>
        <position position="182"/>
    </location>
</feature>
<dbReference type="PANTHER" id="PTHR12128:SF66">
    <property type="entry name" value="4-HYDROXY-2-OXOGLUTARATE ALDOLASE, MITOCHONDRIAL"/>
    <property type="match status" value="1"/>
</dbReference>
<dbReference type="EMBL" id="CP047650">
    <property type="protein sequence ID" value="QHJ00447.1"/>
    <property type="molecule type" value="Genomic_DNA"/>
</dbReference>
<reference evidence="7 8" key="1">
    <citation type="submission" date="2020-01" db="EMBL/GenBank/DDBJ databases">
        <title>Genome sequencing of strain KACC 21265.</title>
        <authorList>
            <person name="Heo J."/>
            <person name="Kim S.-J."/>
            <person name="Kim J.-S."/>
            <person name="Hong S.-B."/>
            <person name="Kwon S.-W."/>
        </authorList>
    </citation>
    <scope>NUCLEOTIDE SEQUENCE [LARGE SCALE GENOMIC DNA]</scope>
    <source>
        <strain evidence="7 8">KACC 21265</strain>
    </source>
</reference>
<comment type="similarity">
    <text evidence="1 3">Belongs to the DapA family.</text>
</comment>
<evidence type="ECO:0000256" key="4">
    <source>
        <dbReference type="PIRSR" id="PIRSR001365-1"/>
    </source>
</evidence>
<accession>A0A857J986</accession>
<proteinExistence type="inferred from homology"/>
<dbReference type="InterPro" id="IPR013785">
    <property type="entry name" value="Aldolase_TIM"/>
</dbReference>
<feature type="compositionally biased region" description="Basic and acidic residues" evidence="6">
    <location>
        <begin position="17"/>
        <end position="27"/>
    </location>
</feature>
<feature type="active site" description="Proton donor/acceptor" evidence="4">
    <location>
        <position position="155"/>
    </location>
</feature>
<evidence type="ECO:0000256" key="2">
    <source>
        <dbReference type="ARBA" id="ARBA00023239"/>
    </source>
</evidence>
<dbReference type="PRINTS" id="PR00146">
    <property type="entry name" value="DHPICSNTHASE"/>
</dbReference>
<keyword evidence="8" id="KW-1185">Reference proteome</keyword>
<feature type="binding site" evidence="5">
    <location>
        <position position="224"/>
    </location>
    <ligand>
        <name>pyruvate</name>
        <dbReference type="ChEBI" id="CHEBI:15361"/>
    </ligand>
</feature>
<dbReference type="AlphaFoldDB" id="A0A857J986"/>
<sequence length="314" mass="34445">MSDHHAPVFSLRPTKAARHEFRPDRHHPPIVTPFTADGEVDEKAFRGVCRFMVQKKVHGICVGGSSGEGHTYSPDEFKRLMEIACEEVAGAIPVVAGIIVNSTRDAIARVRSIAHLPVAGLQVTPVHYVFKPDEDATYKHFKALCDATKFPVIIYNVVPWNYLSPKLLLRIMRDMSGVIGVKQSAGDLKLMADLLLDLPAGKKVYSAVDALLYPSFVLGCHGTIAANPAAVPGVCVNLWNAVQAGDHAKAKQIHEALLRFWNTIAFDNLPANIKFSLSLQGCETGLPRMPMPATSDEQAAHIRREIVNVLRFDN</sequence>
<dbReference type="SMART" id="SM01130">
    <property type="entry name" value="DHDPS"/>
    <property type="match status" value="1"/>
</dbReference>
<evidence type="ECO:0000313" key="7">
    <source>
        <dbReference type="EMBL" id="QHJ00447.1"/>
    </source>
</evidence>
<organism evidence="7 8">
    <name type="scientific">Xylophilus rhododendri</name>
    <dbReference type="NCBI Taxonomy" id="2697032"/>
    <lineage>
        <taxon>Bacteria</taxon>
        <taxon>Pseudomonadati</taxon>
        <taxon>Pseudomonadota</taxon>
        <taxon>Betaproteobacteria</taxon>
        <taxon>Burkholderiales</taxon>
        <taxon>Xylophilus</taxon>
    </lineage>
</organism>
<evidence type="ECO:0000256" key="5">
    <source>
        <dbReference type="PIRSR" id="PIRSR001365-2"/>
    </source>
</evidence>
<name>A0A857J986_9BURK</name>
<evidence type="ECO:0000256" key="1">
    <source>
        <dbReference type="ARBA" id="ARBA00007592"/>
    </source>
</evidence>
<evidence type="ECO:0000313" key="8">
    <source>
        <dbReference type="Proteomes" id="UP000464787"/>
    </source>
</evidence>
<dbReference type="CDD" id="cd00408">
    <property type="entry name" value="DHDPS-like"/>
    <property type="match status" value="1"/>
</dbReference>
<feature type="region of interest" description="Disordered" evidence="6">
    <location>
        <begin position="1"/>
        <end position="29"/>
    </location>
</feature>
<evidence type="ECO:0000256" key="6">
    <source>
        <dbReference type="SAM" id="MobiDB-lite"/>
    </source>
</evidence>
<dbReference type="Proteomes" id="UP000464787">
    <property type="component" value="Chromosome"/>
</dbReference>
<dbReference type="PANTHER" id="PTHR12128">
    <property type="entry name" value="DIHYDRODIPICOLINATE SYNTHASE"/>
    <property type="match status" value="1"/>
</dbReference>
<gene>
    <name evidence="7" type="ORF">GT347_22190</name>
</gene>
<dbReference type="Gene3D" id="3.20.20.70">
    <property type="entry name" value="Aldolase class I"/>
    <property type="match status" value="1"/>
</dbReference>
<keyword evidence="2 3" id="KW-0456">Lyase</keyword>
<dbReference type="PIRSF" id="PIRSF001365">
    <property type="entry name" value="DHDPS"/>
    <property type="match status" value="1"/>
</dbReference>
<dbReference type="GO" id="GO:0008840">
    <property type="term" value="F:4-hydroxy-tetrahydrodipicolinate synthase activity"/>
    <property type="evidence" value="ECO:0007669"/>
    <property type="project" value="TreeGrafter"/>
</dbReference>
<dbReference type="Pfam" id="PF00701">
    <property type="entry name" value="DHDPS"/>
    <property type="match status" value="1"/>
</dbReference>